<evidence type="ECO:0000313" key="3">
    <source>
        <dbReference type="EMBL" id="KAA9349126.1"/>
    </source>
</evidence>
<protein>
    <submittedName>
        <fullName evidence="3">Response regulator</fullName>
    </submittedName>
</protein>
<keyword evidence="1" id="KW-0597">Phosphoprotein</keyword>
<dbReference type="SUPFAM" id="SSF52172">
    <property type="entry name" value="CheY-like"/>
    <property type="match status" value="1"/>
</dbReference>
<dbReference type="RefSeq" id="WP_150879947.1">
    <property type="nucleotide sequence ID" value="NZ_VTWS01000006.1"/>
</dbReference>
<dbReference type="EMBL" id="VTWS01000006">
    <property type="protein sequence ID" value="KAA9349126.1"/>
    <property type="molecule type" value="Genomic_DNA"/>
</dbReference>
<dbReference type="PROSITE" id="PS50110">
    <property type="entry name" value="RESPONSE_REGULATORY"/>
    <property type="match status" value="1"/>
</dbReference>
<dbReference type="Proteomes" id="UP000326344">
    <property type="component" value="Unassembled WGS sequence"/>
</dbReference>
<dbReference type="PANTHER" id="PTHR44520:SF2">
    <property type="entry name" value="RESPONSE REGULATOR RCP1"/>
    <property type="match status" value="1"/>
</dbReference>
<dbReference type="PANTHER" id="PTHR44520">
    <property type="entry name" value="RESPONSE REGULATOR RCP1-RELATED"/>
    <property type="match status" value="1"/>
</dbReference>
<reference evidence="3 4" key="1">
    <citation type="submission" date="2019-09" db="EMBL/GenBank/DDBJ databases">
        <title>Genome Sequence of Larkinella sp MA1.</title>
        <authorList>
            <person name="Srinivasan S."/>
        </authorList>
    </citation>
    <scope>NUCLEOTIDE SEQUENCE [LARGE SCALE GENOMIC DNA]</scope>
    <source>
        <strain evidence="3 4">MA1</strain>
    </source>
</reference>
<dbReference type="InterPro" id="IPR001789">
    <property type="entry name" value="Sig_transdc_resp-reg_receiver"/>
</dbReference>
<gene>
    <name evidence="3" type="ORF">F0P93_22260</name>
</gene>
<evidence type="ECO:0000256" key="1">
    <source>
        <dbReference type="PROSITE-ProRule" id="PRU00169"/>
    </source>
</evidence>
<dbReference type="Gene3D" id="3.40.50.2300">
    <property type="match status" value="1"/>
</dbReference>
<dbReference type="SMART" id="SM00448">
    <property type="entry name" value="REC"/>
    <property type="match status" value="1"/>
</dbReference>
<evidence type="ECO:0000313" key="4">
    <source>
        <dbReference type="Proteomes" id="UP000326344"/>
    </source>
</evidence>
<organism evidence="3 4">
    <name type="scientific">Larkinella humicola</name>
    <dbReference type="NCBI Taxonomy" id="2607654"/>
    <lineage>
        <taxon>Bacteria</taxon>
        <taxon>Pseudomonadati</taxon>
        <taxon>Bacteroidota</taxon>
        <taxon>Cytophagia</taxon>
        <taxon>Cytophagales</taxon>
        <taxon>Spirosomataceae</taxon>
        <taxon>Larkinella</taxon>
    </lineage>
</organism>
<dbReference type="InterPro" id="IPR052893">
    <property type="entry name" value="TCS_response_regulator"/>
</dbReference>
<dbReference type="Pfam" id="PF00072">
    <property type="entry name" value="Response_reg"/>
    <property type="match status" value="1"/>
</dbReference>
<evidence type="ECO:0000259" key="2">
    <source>
        <dbReference type="PROSITE" id="PS50110"/>
    </source>
</evidence>
<accession>A0A5N1JDJ2</accession>
<name>A0A5N1JDJ2_9BACT</name>
<sequence length="140" mass="16084">MNPTVTFLLVDDDPDDCDFFREAVREVDATSVCFTAENGEDALMKLRKGLKKLPDFIFLDLNMPRMDGKRCLAELKKDPKLKAIPVIIYTTSSAPEDMEETRLLGASYFLTKPSDYQKLLKDLVFVMGRDWSQHPQTLRF</sequence>
<proteinExistence type="predicted"/>
<dbReference type="GO" id="GO:0000160">
    <property type="term" value="P:phosphorelay signal transduction system"/>
    <property type="evidence" value="ECO:0007669"/>
    <property type="project" value="InterPro"/>
</dbReference>
<keyword evidence="4" id="KW-1185">Reference proteome</keyword>
<feature type="modified residue" description="4-aspartylphosphate" evidence="1">
    <location>
        <position position="60"/>
    </location>
</feature>
<dbReference type="AlphaFoldDB" id="A0A5N1JDJ2"/>
<dbReference type="InterPro" id="IPR011006">
    <property type="entry name" value="CheY-like_superfamily"/>
</dbReference>
<feature type="domain" description="Response regulatory" evidence="2">
    <location>
        <begin position="6"/>
        <end position="127"/>
    </location>
</feature>
<comment type="caution">
    <text evidence="3">The sequence shown here is derived from an EMBL/GenBank/DDBJ whole genome shotgun (WGS) entry which is preliminary data.</text>
</comment>